<organism evidence="1 2">
    <name type="scientific">Mesorhizobium plurifarium</name>
    <dbReference type="NCBI Taxonomy" id="69974"/>
    <lineage>
        <taxon>Bacteria</taxon>
        <taxon>Pseudomonadati</taxon>
        <taxon>Pseudomonadota</taxon>
        <taxon>Alphaproteobacteria</taxon>
        <taxon>Hyphomicrobiales</taxon>
        <taxon>Phyllobacteriaceae</taxon>
        <taxon>Mesorhizobium</taxon>
    </lineage>
</organism>
<evidence type="ECO:0000313" key="2">
    <source>
        <dbReference type="Proteomes" id="UP000046373"/>
    </source>
</evidence>
<proteinExistence type="predicted"/>
<protein>
    <submittedName>
        <fullName evidence="1">Uncharacterized protein</fullName>
    </submittedName>
</protein>
<sequence length="29" mass="3339">MYNGHRHSAPKQILVFSQIKLKISNLDIS</sequence>
<accession>A0A090EKN4</accession>
<dbReference type="Proteomes" id="UP000046373">
    <property type="component" value="Unassembled WGS sequence"/>
</dbReference>
<name>A0A090EKN4_MESPL</name>
<reference evidence="1 2" key="1">
    <citation type="submission" date="2014-08" db="EMBL/GenBank/DDBJ databases">
        <authorList>
            <person name="Moulin Lionel"/>
        </authorList>
    </citation>
    <scope>NUCLEOTIDE SEQUENCE [LARGE SCALE GENOMIC DNA]</scope>
</reference>
<gene>
    <name evidence="1" type="ORF">MPLDJ20_120422</name>
</gene>
<dbReference type="EMBL" id="CCNB01000004">
    <property type="protein sequence ID" value="CDX29196.1"/>
    <property type="molecule type" value="Genomic_DNA"/>
</dbReference>
<evidence type="ECO:0000313" key="1">
    <source>
        <dbReference type="EMBL" id="CDX29196.1"/>
    </source>
</evidence>
<dbReference type="AlphaFoldDB" id="A0A090EKN4"/>